<dbReference type="Pfam" id="PF01797">
    <property type="entry name" value="Y1_Tnp"/>
    <property type="match status" value="1"/>
</dbReference>
<dbReference type="PANTHER" id="PTHR36966:SF1">
    <property type="entry name" value="REP-ASSOCIATED TYROSINE TRANSPOSASE"/>
    <property type="match status" value="1"/>
</dbReference>
<reference evidence="2 3" key="1">
    <citation type="submission" date="2019-06" db="EMBL/GenBank/DDBJ databases">
        <title>Genome of new Rhodobacteraceae sp. SM1903.</title>
        <authorList>
            <person name="Ren X."/>
        </authorList>
    </citation>
    <scope>NUCLEOTIDE SEQUENCE [LARGE SCALE GENOMIC DNA]</scope>
    <source>
        <strain evidence="2 3">SM1903</strain>
    </source>
</reference>
<dbReference type="PANTHER" id="PTHR36966">
    <property type="entry name" value="REP-ASSOCIATED TYROSINE TRANSPOSASE"/>
    <property type="match status" value="1"/>
</dbReference>
<name>A0A5C5GA74_9RHOB</name>
<dbReference type="OrthoDB" id="9794403at2"/>
<accession>A0A5C5GA74</accession>
<dbReference type="GO" id="GO:0006313">
    <property type="term" value="P:DNA transposition"/>
    <property type="evidence" value="ECO:0007669"/>
    <property type="project" value="InterPro"/>
</dbReference>
<dbReference type="InterPro" id="IPR036515">
    <property type="entry name" value="Transposase_17_sf"/>
</dbReference>
<dbReference type="EMBL" id="VFFF01000003">
    <property type="protein sequence ID" value="TNY30908.1"/>
    <property type="molecule type" value="Genomic_DNA"/>
</dbReference>
<dbReference type="Proteomes" id="UP000314011">
    <property type="component" value="Unassembled WGS sequence"/>
</dbReference>
<dbReference type="InterPro" id="IPR002686">
    <property type="entry name" value="Transposase_17"/>
</dbReference>
<keyword evidence="3" id="KW-1185">Reference proteome</keyword>
<protein>
    <submittedName>
        <fullName evidence="2">Transposase</fullName>
    </submittedName>
</protein>
<dbReference type="RefSeq" id="WP_140197174.1">
    <property type="nucleotide sequence ID" value="NZ_CP065915.1"/>
</dbReference>
<feature type="domain" description="Transposase IS200-like" evidence="1">
    <location>
        <begin position="9"/>
        <end position="131"/>
    </location>
</feature>
<dbReference type="AlphaFoldDB" id="A0A5C5GA74"/>
<evidence type="ECO:0000313" key="2">
    <source>
        <dbReference type="EMBL" id="TNY30908.1"/>
    </source>
</evidence>
<dbReference type="InterPro" id="IPR052715">
    <property type="entry name" value="RAYT_transposase"/>
</dbReference>
<organism evidence="2 3">
    <name type="scientific">Pelagovum pacificum</name>
    <dbReference type="NCBI Taxonomy" id="2588711"/>
    <lineage>
        <taxon>Bacteria</taxon>
        <taxon>Pseudomonadati</taxon>
        <taxon>Pseudomonadota</taxon>
        <taxon>Alphaproteobacteria</taxon>
        <taxon>Rhodobacterales</taxon>
        <taxon>Paracoccaceae</taxon>
        <taxon>Pelagovum</taxon>
    </lineage>
</organism>
<dbReference type="GO" id="GO:0043565">
    <property type="term" value="F:sequence-specific DNA binding"/>
    <property type="evidence" value="ECO:0007669"/>
    <property type="project" value="TreeGrafter"/>
</dbReference>
<dbReference type="SMART" id="SM01321">
    <property type="entry name" value="Y1_Tnp"/>
    <property type="match status" value="1"/>
</dbReference>
<proteinExistence type="predicted"/>
<evidence type="ECO:0000313" key="3">
    <source>
        <dbReference type="Proteomes" id="UP000314011"/>
    </source>
</evidence>
<dbReference type="GO" id="GO:0004803">
    <property type="term" value="F:transposase activity"/>
    <property type="evidence" value="ECO:0007669"/>
    <property type="project" value="InterPro"/>
</dbReference>
<dbReference type="Gene3D" id="3.30.70.1290">
    <property type="entry name" value="Transposase IS200-like"/>
    <property type="match status" value="1"/>
</dbReference>
<comment type="caution">
    <text evidence="2">The sequence shown here is derived from an EMBL/GenBank/DDBJ whole genome shotgun (WGS) entry which is preliminary data.</text>
</comment>
<evidence type="ECO:0000259" key="1">
    <source>
        <dbReference type="SMART" id="SM01321"/>
    </source>
</evidence>
<dbReference type="NCBIfam" id="NF047646">
    <property type="entry name" value="REP_Tyr_transpos"/>
    <property type="match status" value="1"/>
</dbReference>
<dbReference type="SUPFAM" id="SSF143422">
    <property type="entry name" value="Transposase IS200-like"/>
    <property type="match status" value="1"/>
</dbReference>
<sequence length="161" mass="19108">MARYLRPRVPGAAIFFTVCLADRSSDLLVREIDRLRDAVRRTRAERPFGIEAWVVMPDHMHCVWRLPEGDRDYPVRWSVIKQRFSRGLPFTLRRASHARRRERGIWQRRYWEHHVRSEAELSAIVDYCHGNPVKHGLVARPEDWPYSSVHREVEVIDRGDG</sequence>
<gene>
    <name evidence="2" type="ORF">FHY64_17535</name>
</gene>